<protein>
    <submittedName>
        <fullName evidence="2">Uncharacterized protein</fullName>
    </submittedName>
</protein>
<gene>
    <name evidence="2" type="ORF">Rhow_009037</name>
</gene>
<dbReference type="AlphaFoldDB" id="A0A402CLK0"/>
<sequence length="64" mass="7281">MNYVERGPDTRSSGVHDQHRPGMEQFQPIVPRLQSQLGTQVRATQHQSDHPRVLGNLVRPSQPK</sequence>
<organism evidence="2 3">
    <name type="scientific">Rhodococcus wratislaviensis</name>
    <name type="common">Tsukamurella wratislaviensis</name>
    <dbReference type="NCBI Taxonomy" id="44752"/>
    <lineage>
        <taxon>Bacteria</taxon>
        <taxon>Bacillati</taxon>
        <taxon>Actinomycetota</taxon>
        <taxon>Actinomycetes</taxon>
        <taxon>Mycobacteriales</taxon>
        <taxon>Nocardiaceae</taxon>
        <taxon>Rhodococcus</taxon>
    </lineage>
</organism>
<reference evidence="2 3" key="1">
    <citation type="submission" date="2018-11" db="EMBL/GenBank/DDBJ databases">
        <title>Microbial catabolism of amino acid.</title>
        <authorList>
            <person name="Hibi M."/>
            <person name="Ogawa J."/>
        </authorList>
    </citation>
    <scope>NUCLEOTIDE SEQUENCE [LARGE SCALE GENOMIC DNA]</scope>
    <source>
        <strain evidence="2 3">C31-06</strain>
    </source>
</reference>
<accession>A0A402CLK0</accession>
<dbReference type="Proteomes" id="UP000287519">
    <property type="component" value="Unassembled WGS sequence"/>
</dbReference>
<keyword evidence="3" id="KW-1185">Reference proteome</keyword>
<name>A0A402CLK0_RHOWR</name>
<dbReference type="EMBL" id="BHYM01000099">
    <property type="protein sequence ID" value="GCE44616.1"/>
    <property type="molecule type" value="Genomic_DNA"/>
</dbReference>
<feature type="compositionally biased region" description="Basic and acidic residues" evidence="1">
    <location>
        <begin position="1"/>
        <end position="22"/>
    </location>
</feature>
<proteinExistence type="predicted"/>
<evidence type="ECO:0000256" key="1">
    <source>
        <dbReference type="SAM" id="MobiDB-lite"/>
    </source>
</evidence>
<comment type="caution">
    <text evidence="2">The sequence shown here is derived from an EMBL/GenBank/DDBJ whole genome shotgun (WGS) entry which is preliminary data.</text>
</comment>
<evidence type="ECO:0000313" key="2">
    <source>
        <dbReference type="EMBL" id="GCE44616.1"/>
    </source>
</evidence>
<evidence type="ECO:0000313" key="3">
    <source>
        <dbReference type="Proteomes" id="UP000287519"/>
    </source>
</evidence>
<feature type="region of interest" description="Disordered" evidence="1">
    <location>
        <begin position="1"/>
        <end position="64"/>
    </location>
</feature>
<feature type="compositionally biased region" description="Polar residues" evidence="1">
    <location>
        <begin position="33"/>
        <end position="46"/>
    </location>
</feature>